<dbReference type="OrthoDB" id="5126175at2"/>
<accession>A0A5J5J620</accession>
<evidence type="ECO:0000313" key="4">
    <source>
        <dbReference type="Proteomes" id="UP000325827"/>
    </source>
</evidence>
<keyword evidence="2" id="KW-0472">Membrane</keyword>
<evidence type="ECO:0000256" key="1">
    <source>
        <dbReference type="SAM" id="MobiDB-lite"/>
    </source>
</evidence>
<feature type="transmembrane region" description="Helical" evidence="2">
    <location>
        <begin position="33"/>
        <end position="53"/>
    </location>
</feature>
<proteinExistence type="predicted"/>
<keyword evidence="2" id="KW-0812">Transmembrane</keyword>
<name>A0A5J5J620_9MICO</name>
<evidence type="ECO:0000313" key="3">
    <source>
        <dbReference type="EMBL" id="KAA9111471.1"/>
    </source>
</evidence>
<keyword evidence="4" id="KW-1185">Reference proteome</keyword>
<feature type="compositionally biased region" description="Low complexity" evidence="1">
    <location>
        <begin position="86"/>
        <end position="102"/>
    </location>
</feature>
<feature type="region of interest" description="Disordered" evidence="1">
    <location>
        <begin position="68"/>
        <end position="110"/>
    </location>
</feature>
<keyword evidence="2" id="KW-1133">Transmembrane helix</keyword>
<protein>
    <submittedName>
        <fullName evidence="3">DUF4229 domain-containing protein</fullName>
    </submittedName>
</protein>
<comment type="caution">
    <text evidence="3">The sequence shown here is derived from an EMBL/GenBank/DDBJ whole genome shotgun (WGS) entry which is preliminary data.</text>
</comment>
<dbReference type="RefSeq" id="WP_150448240.1">
    <property type="nucleotide sequence ID" value="NZ_VYSA01000001.1"/>
</dbReference>
<reference evidence="4" key="1">
    <citation type="submission" date="2019-09" db="EMBL/GenBank/DDBJ databases">
        <title>Mumia zhuanghuii sp. nov. isolated from the intestinal contents of plateau pika (Ochotona curzoniae) in the Qinghai-Tibet plateau of China.</title>
        <authorList>
            <person name="Tian Z."/>
        </authorList>
    </citation>
    <scope>NUCLEOTIDE SEQUENCE [LARGE SCALE GENOMIC DNA]</scope>
    <source>
        <strain evidence="4">JCM 30598</strain>
    </source>
</reference>
<dbReference type="EMBL" id="VYSA01000001">
    <property type="protein sequence ID" value="KAA9111471.1"/>
    <property type="molecule type" value="Genomic_DNA"/>
</dbReference>
<feature type="transmembrane region" description="Helical" evidence="2">
    <location>
        <begin position="7"/>
        <end position="27"/>
    </location>
</feature>
<sequence length="110" mass="11940">MKLPPVLVYTVLRLLAFLVPFGILMLFPLFQQFYWLAAIFAALIGLSLSMLFLRRPLAQVSAQVQQRRAKAPSSASKDEDIEDAAADAAASTTTQSGATRTAPTEASDPR</sequence>
<dbReference type="AlphaFoldDB" id="A0A5J5J620"/>
<evidence type="ECO:0000256" key="2">
    <source>
        <dbReference type="SAM" id="Phobius"/>
    </source>
</evidence>
<gene>
    <name evidence="3" type="ORF">F6B43_07860</name>
</gene>
<dbReference type="Proteomes" id="UP000325827">
    <property type="component" value="Unassembled WGS sequence"/>
</dbReference>
<organism evidence="3 4">
    <name type="scientific">Microbacterium rhizomatis</name>
    <dbReference type="NCBI Taxonomy" id="1631477"/>
    <lineage>
        <taxon>Bacteria</taxon>
        <taxon>Bacillati</taxon>
        <taxon>Actinomycetota</taxon>
        <taxon>Actinomycetes</taxon>
        <taxon>Micrococcales</taxon>
        <taxon>Microbacteriaceae</taxon>
        <taxon>Microbacterium</taxon>
    </lineage>
</organism>